<name>A0A2G9FZR2_9LAMI</name>
<reference evidence="2" key="1">
    <citation type="journal article" date="2018" name="Gigascience">
        <title>Genome assembly of the Pink Ipe (Handroanthus impetiginosus, Bignoniaceae), a highly valued, ecologically keystone Neotropical timber forest tree.</title>
        <authorList>
            <person name="Silva-Junior O.B."/>
            <person name="Grattapaglia D."/>
            <person name="Novaes E."/>
            <person name="Collevatti R.G."/>
        </authorList>
    </citation>
    <scope>NUCLEOTIDE SEQUENCE [LARGE SCALE GENOMIC DNA]</scope>
    <source>
        <strain evidence="2">cv. UFG-1</strain>
    </source>
</reference>
<accession>A0A2G9FZR2</accession>
<proteinExistence type="predicted"/>
<sequence length="93" mass="11051">MISPHHTHKDFSIKQSHGTNVQNKQMMSYYNYAMNIHAYAQKCMHRSTSQQRKLPCNNNPNRRYFHLKCQKQNQQTSPSLQKKGYIQCFAENC</sequence>
<comment type="caution">
    <text evidence="1">The sequence shown here is derived from an EMBL/GenBank/DDBJ whole genome shotgun (WGS) entry which is preliminary data.</text>
</comment>
<keyword evidence="2" id="KW-1185">Reference proteome</keyword>
<protein>
    <submittedName>
        <fullName evidence="1">Uncharacterized protein</fullName>
    </submittedName>
</protein>
<gene>
    <name evidence="1" type="ORF">CDL12_28988</name>
</gene>
<dbReference type="Proteomes" id="UP000231279">
    <property type="component" value="Unassembled WGS sequence"/>
</dbReference>
<evidence type="ECO:0000313" key="2">
    <source>
        <dbReference type="Proteomes" id="UP000231279"/>
    </source>
</evidence>
<organism evidence="1 2">
    <name type="scientific">Handroanthus impetiginosus</name>
    <dbReference type="NCBI Taxonomy" id="429701"/>
    <lineage>
        <taxon>Eukaryota</taxon>
        <taxon>Viridiplantae</taxon>
        <taxon>Streptophyta</taxon>
        <taxon>Embryophyta</taxon>
        <taxon>Tracheophyta</taxon>
        <taxon>Spermatophyta</taxon>
        <taxon>Magnoliopsida</taxon>
        <taxon>eudicotyledons</taxon>
        <taxon>Gunneridae</taxon>
        <taxon>Pentapetalae</taxon>
        <taxon>asterids</taxon>
        <taxon>lamiids</taxon>
        <taxon>Lamiales</taxon>
        <taxon>Bignoniaceae</taxon>
        <taxon>Crescentiina</taxon>
        <taxon>Tabebuia alliance</taxon>
        <taxon>Handroanthus</taxon>
    </lineage>
</organism>
<dbReference type="EMBL" id="NKXS01008317">
    <property type="protein sequence ID" value="PIM98530.1"/>
    <property type="molecule type" value="Genomic_DNA"/>
</dbReference>
<dbReference type="AlphaFoldDB" id="A0A2G9FZR2"/>
<evidence type="ECO:0000313" key="1">
    <source>
        <dbReference type="EMBL" id="PIM98530.1"/>
    </source>
</evidence>